<reference evidence="2" key="1">
    <citation type="journal article" date="2019" name="Int. J. Syst. Evol. Microbiol.">
        <title>The Global Catalogue of Microorganisms (GCM) 10K type strain sequencing project: providing services to taxonomists for standard genome sequencing and annotation.</title>
        <authorList>
            <consortium name="The Broad Institute Genomics Platform"/>
            <consortium name="The Broad Institute Genome Sequencing Center for Infectious Disease"/>
            <person name="Wu L."/>
            <person name="Ma J."/>
        </authorList>
    </citation>
    <scope>NUCLEOTIDE SEQUENCE [LARGE SCALE GENOMIC DNA]</scope>
    <source>
        <strain evidence="2">JCM 16540</strain>
    </source>
</reference>
<proteinExistence type="predicted"/>
<comment type="caution">
    <text evidence="1">The sequence shown here is derived from an EMBL/GenBank/DDBJ whole genome shotgun (WGS) entry which is preliminary data.</text>
</comment>
<accession>A0ABP6X5R9</accession>
<gene>
    <name evidence="1" type="ORF">GCM10022197_16980</name>
</gene>
<name>A0ABP6X5R9_9ACTN</name>
<dbReference type="EMBL" id="BAAAYR010000001">
    <property type="protein sequence ID" value="GAA3561960.1"/>
    <property type="molecule type" value="Genomic_DNA"/>
</dbReference>
<organism evidence="1 2">
    <name type="scientific">Microlunatus spumicola</name>
    <dbReference type="NCBI Taxonomy" id="81499"/>
    <lineage>
        <taxon>Bacteria</taxon>
        <taxon>Bacillati</taxon>
        <taxon>Actinomycetota</taxon>
        <taxon>Actinomycetes</taxon>
        <taxon>Propionibacteriales</taxon>
        <taxon>Propionibacteriaceae</taxon>
        <taxon>Microlunatus</taxon>
    </lineage>
</organism>
<protein>
    <submittedName>
        <fullName evidence="1">Uncharacterized protein</fullName>
    </submittedName>
</protein>
<keyword evidence="2" id="KW-1185">Reference proteome</keyword>
<evidence type="ECO:0000313" key="1">
    <source>
        <dbReference type="EMBL" id="GAA3561960.1"/>
    </source>
</evidence>
<evidence type="ECO:0000313" key="2">
    <source>
        <dbReference type="Proteomes" id="UP001500767"/>
    </source>
</evidence>
<sequence length="196" mass="21042">MHTDPDSLALLALGEPVSILDDPTHVTTCPVCAAELAGLRRVVGLARDAAGLALTEPGPRVWATIRQELDARTSGHGLPSAQELRAHARLIAVQPSWSDASGEAELETDEAGRRLLRVSLHADLPSGGVRQAWLVHRDDPRTRQSLGVLDGRHGLWTVAHAIDLEQFPFLEISQESIASTEPSGQTIVRGELVRAA</sequence>
<dbReference type="Proteomes" id="UP001500767">
    <property type="component" value="Unassembled WGS sequence"/>
</dbReference>
<dbReference type="RefSeq" id="WP_204911384.1">
    <property type="nucleotide sequence ID" value="NZ_BAAAYR010000001.1"/>
</dbReference>